<dbReference type="EMBL" id="JACJIQ010000007">
    <property type="protein sequence ID" value="MBA9077461.1"/>
    <property type="molecule type" value="Genomic_DNA"/>
</dbReference>
<keyword evidence="7" id="KW-1185">Reference proteome</keyword>
<dbReference type="Proteomes" id="UP000563094">
    <property type="component" value="Unassembled WGS sequence"/>
</dbReference>
<accession>A0A839GUK4</accession>
<keyword evidence="3 4" id="KW-0443">Lipid metabolism</keyword>
<feature type="short sequence motif" description="DGA/G" evidence="4">
    <location>
        <begin position="149"/>
        <end position="151"/>
    </location>
</feature>
<keyword evidence="2 4" id="KW-0442">Lipid degradation</keyword>
<gene>
    <name evidence="6" type="ORF">FHS90_002174</name>
</gene>
<protein>
    <submittedName>
        <fullName evidence="6">NTE family protein</fullName>
    </submittedName>
</protein>
<dbReference type="InterPro" id="IPR016035">
    <property type="entry name" value="Acyl_Trfase/lysoPLipase"/>
</dbReference>
<evidence type="ECO:0000256" key="2">
    <source>
        <dbReference type="ARBA" id="ARBA00022963"/>
    </source>
</evidence>
<dbReference type="AlphaFoldDB" id="A0A839GUK4"/>
<dbReference type="SUPFAM" id="SSF52151">
    <property type="entry name" value="FabD/lysophospholipase-like"/>
    <property type="match status" value="1"/>
</dbReference>
<evidence type="ECO:0000256" key="1">
    <source>
        <dbReference type="ARBA" id="ARBA00022801"/>
    </source>
</evidence>
<name>A0A839GUK4_9BACT</name>
<dbReference type="PANTHER" id="PTHR14226:SF78">
    <property type="entry name" value="SLR0060 PROTEIN"/>
    <property type="match status" value="1"/>
</dbReference>
<evidence type="ECO:0000256" key="3">
    <source>
        <dbReference type="ARBA" id="ARBA00023098"/>
    </source>
</evidence>
<feature type="active site" description="Proton acceptor" evidence="4">
    <location>
        <position position="149"/>
    </location>
</feature>
<evidence type="ECO:0000259" key="5">
    <source>
        <dbReference type="PROSITE" id="PS51635"/>
    </source>
</evidence>
<dbReference type="PROSITE" id="PS51635">
    <property type="entry name" value="PNPLA"/>
    <property type="match status" value="1"/>
</dbReference>
<reference evidence="6 7" key="1">
    <citation type="submission" date="2020-08" db="EMBL/GenBank/DDBJ databases">
        <title>Genomic Encyclopedia of Type Strains, Phase IV (KMG-IV): sequencing the most valuable type-strain genomes for metagenomic binning, comparative biology and taxonomic classification.</title>
        <authorList>
            <person name="Goeker M."/>
        </authorList>
    </citation>
    <scope>NUCLEOTIDE SEQUENCE [LARGE SCALE GENOMIC DNA]</scope>
    <source>
        <strain evidence="6 7">DSM 29854</strain>
    </source>
</reference>
<evidence type="ECO:0000313" key="7">
    <source>
        <dbReference type="Proteomes" id="UP000563094"/>
    </source>
</evidence>
<dbReference type="GO" id="GO:0016787">
    <property type="term" value="F:hydrolase activity"/>
    <property type="evidence" value="ECO:0007669"/>
    <property type="project" value="UniProtKB-UniRule"/>
</dbReference>
<proteinExistence type="predicted"/>
<evidence type="ECO:0000256" key="4">
    <source>
        <dbReference type="PROSITE-ProRule" id="PRU01161"/>
    </source>
</evidence>
<comment type="caution">
    <text evidence="4">Lacks conserved residue(s) required for the propagation of feature annotation.</text>
</comment>
<evidence type="ECO:0000313" key="6">
    <source>
        <dbReference type="EMBL" id="MBA9077461.1"/>
    </source>
</evidence>
<organism evidence="6 7">
    <name type="scientific">Rufibacter quisquiliarum</name>
    <dbReference type="NCBI Taxonomy" id="1549639"/>
    <lineage>
        <taxon>Bacteria</taxon>
        <taxon>Pseudomonadati</taxon>
        <taxon>Bacteroidota</taxon>
        <taxon>Cytophagia</taxon>
        <taxon>Cytophagales</taxon>
        <taxon>Hymenobacteraceae</taxon>
        <taxon>Rufibacter</taxon>
    </lineage>
</organism>
<dbReference type="InterPro" id="IPR050301">
    <property type="entry name" value="NTE"/>
</dbReference>
<dbReference type="Gene3D" id="3.40.1090.10">
    <property type="entry name" value="Cytosolic phospholipase A2 catalytic domain"/>
    <property type="match status" value="1"/>
</dbReference>
<feature type="domain" description="PNPLA" evidence="5">
    <location>
        <begin position="5"/>
        <end position="162"/>
    </location>
</feature>
<dbReference type="InterPro" id="IPR002641">
    <property type="entry name" value="PNPLA_dom"/>
</dbReference>
<dbReference type="GO" id="GO:0016042">
    <property type="term" value="P:lipid catabolic process"/>
    <property type="evidence" value="ECO:0007669"/>
    <property type="project" value="UniProtKB-UniRule"/>
</dbReference>
<feature type="short sequence motif" description="GXSXG" evidence="4">
    <location>
        <begin position="36"/>
        <end position="40"/>
    </location>
</feature>
<dbReference type="RefSeq" id="WP_182512990.1">
    <property type="nucleotide sequence ID" value="NZ_JACJIQ010000007.1"/>
</dbReference>
<feature type="active site" description="Nucleophile" evidence="4">
    <location>
        <position position="38"/>
    </location>
</feature>
<comment type="caution">
    <text evidence="6">The sequence shown here is derived from an EMBL/GenBank/DDBJ whole genome shotgun (WGS) entry which is preliminary data.</text>
</comment>
<dbReference type="PANTHER" id="PTHR14226">
    <property type="entry name" value="NEUROPATHY TARGET ESTERASE/SWISS CHEESE D.MELANOGASTER"/>
    <property type="match status" value="1"/>
</dbReference>
<keyword evidence="1 4" id="KW-0378">Hydrolase</keyword>
<sequence length="253" mass="27651">MRLGLCLSGGAARGVVHLGVMKALRELNVPINVISGVSSGAITAVFLSAGYSPEEVLRLVQELNVPKLIKPALNKGVLHNLALQKIFEQHLQGKTFADLSCKVIVSALDLVEGTTVYFTEGSLVQALMASSAVPVLFKPVSWQGKQLVDGGIANNLPVECLTGECDKIIGVHANPTPHNSEIPGIRQVTERIFHLALNANVRPRIAYCDLFLEPPKLKEYHIYALNKAQEIFEIGYEYTLLLYKEIQALVKEE</sequence>
<dbReference type="Pfam" id="PF01734">
    <property type="entry name" value="Patatin"/>
    <property type="match status" value="1"/>
</dbReference>